<dbReference type="GO" id="GO:0005886">
    <property type="term" value="C:plasma membrane"/>
    <property type="evidence" value="ECO:0007669"/>
    <property type="project" value="UniProtKB-SubCell"/>
</dbReference>
<dbReference type="Pfam" id="PF03448">
    <property type="entry name" value="MgtE_N"/>
    <property type="match status" value="1"/>
</dbReference>
<dbReference type="Gene3D" id="1.10.357.20">
    <property type="entry name" value="SLC41 divalent cation transporters, integral membrane domain"/>
    <property type="match status" value="1"/>
</dbReference>
<evidence type="ECO:0000256" key="4">
    <source>
        <dbReference type="ARBA" id="ARBA00022692"/>
    </source>
</evidence>
<feature type="transmembrane region" description="Helical" evidence="9">
    <location>
        <begin position="423"/>
        <end position="444"/>
    </location>
</feature>
<feature type="transmembrane region" description="Helical" evidence="9">
    <location>
        <begin position="357"/>
        <end position="377"/>
    </location>
</feature>
<reference evidence="11" key="1">
    <citation type="submission" date="2020-10" db="EMBL/GenBank/DDBJ databases">
        <authorList>
            <person name="Gilroy R."/>
        </authorList>
    </citation>
    <scope>NUCLEOTIDE SEQUENCE</scope>
    <source>
        <strain evidence="11">14508</strain>
    </source>
</reference>
<comment type="caution">
    <text evidence="9">Lacks conserved residue(s) required for the propagation of feature annotation.</text>
</comment>
<dbReference type="AlphaFoldDB" id="A0A9D1G8P3"/>
<dbReference type="SUPFAM" id="SSF161093">
    <property type="entry name" value="MgtE membrane domain-like"/>
    <property type="match status" value="1"/>
</dbReference>
<dbReference type="CDD" id="cd04606">
    <property type="entry name" value="CBS_pair_Mg_transporter"/>
    <property type="match status" value="1"/>
</dbReference>
<dbReference type="Gene3D" id="1.25.60.10">
    <property type="entry name" value="MgtE N-terminal domain-like"/>
    <property type="match status" value="1"/>
</dbReference>
<dbReference type="Pfam" id="PF00571">
    <property type="entry name" value="CBS"/>
    <property type="match status" value="2"/>
</dbReference>
<keyword evidence="7 9" id="KW-0472">Membrane</keyword>
<dbReference type="SMART" id="SM00924">
    <property type="entry name" value="MgtE_N"/>
    <property type="match status" value="1"/>
</dbReference>
<dbReference type="InterPro" id="IPR038076">
    <property type="entry name" value="MgtE_N_sf"/>
</dbReference>
<dbReference type="NCBIfam" id="TIGR00400">
    <property type="entry name" value="mgtE"/>
    <property type="match status" value="1"/>
</dbReference>
<dbReference type="PANTHER" id="PTHR43773">
    <property type="entry name" value="MAGNESIUM TRANSPORTER MGTE"/>
    <property type="match status" value="1"/>
</dbReference>
<comment type="function">
    <text evidence="9">Acts as a magnesium transporter.</text>
</comment>
<dbReference type="GO" id="GO:0015095">
    <property type="term" value="F:magnesium ion transmembrane transporter activity"/>
    <property type="evidence" value="ECO:0007669"/>
    <property type="project" value="UniProtKB-UniRule"/>
</dbReference>
<dbReference type="InterPro" id="IPR046342">
    <property type="entry name" value="CBS_dom_sf"/>
</dbReference>
<dbReference type="PROSITE" id="PS51371">
    <property type="entry name" value="CBS"/>
    <property type="match status" value="2"/>
</dbReference>
<evidence type="ECO:0000256" key="3">
    <source>
        <dbReference type="ARBA" id="ARBA00022448"/>
    </source>
</evidence>
<accession>A0A9D1G8P3</accession>
<dbReference type="Gene3D" id="3.10.580.10">
    <property type="entry name" value="CBS-domain"/>
    <property type="match status" value="1"/>
</dbReference>
<evidence type="ECO:0000256" key="8">
    <source>
        <dbReference type="PROSITE-ProRule" id="PRU00703"/>
    </source>
</evidence>
<gene>
    <name evidence="11" type="primary">mgtE</name>
    <name evidence="11" type="ORF">IAD04_02065</name>
</gene>
<organism evidence="11 12">
    <name type="scientific">Candidatus Caccosoma faecigallinarum</name>
    <dbReference type="NCBI Taxonomy" id="2840720"/>
    <lineage>
        <taxon>Bacteria</taxon>
        <taxon>Bacillati</taxon>
        <taxon>Bacillota</taxon>
        <taxon>Bacillota incertae sedis</taxon>
        <taxon>Candidatus Caccosoma</taxon>
    </lineage>
</organism>
<reference evidence="11" key="2">
    <citation type="journal article" date="2021" name="PeerJ">
        <title>Extensive microbial diversity within the chicken gut microbiome revealed by metagenomics and culture.</title>
        <authorList>
            <person name="Gilroy R."/>
            <person name="Ravi A."/>
            <person name="Getino M."/>
            <person name="Pursley I."/>
            <person name="Horton D.L."/>
            <person name="Alikhan N.F."/>
            <person name="Baker D."/>
            <person name="Gharbi K."/>
            <person name="Hall N."/>
            <person name="Watson M."/>
            <person name="Adriaenssens E.M."/>
            <person name="Foster-Nyarko E."/>
            <person name="Jarju S."/>
            <person name="Secka A."/>
            <person name="Antonio M."/>
            <person name="Oren A."/>
            <person name="Chaudhuri R.R."/>
            <person name="La Ragione R."/>
            <person name="Hildebrand F."/>
            <person name="Pallen M.J."/>
        </authorList>
    </citation>
    <scope>NUCLEOTIDE SEQUENCE</scope>
    <source>
        <strain evidence="11">14508</strain>
    </source>
</reference>
<dbReference type="InterPro" id="IPR000644">
    <property type="entry name" value="CBS_dom"/>
</dbReference>
<feature type="transmembrane region" description="Helical" evidence="9">
    <location>
        <begin position="281"/>
        <end position="301"/>
    </location>
</feature>
<evidence type="ECO:0000256" key="6">
    <source>
        <dbReference type="ARBA" id="ARBA00022989"/>
    </source>
</evidence>
<comment type="caution">
    <text evidence="11">The sequence shown here is derived from an EMBL/GenBank/DDBJ whole genome shotgun (WGS) entry which is preliminary data.</text>
</comment>
<keyword evidence="9" id="KW-1003">Cell membrane</keyword>
<evidence type="ECO:0000256" key="7">
    <source>
        <dbReference type="ARBA" id="ARBA00023136"/>
    </source>
</evidence>
<keyword evidence="4 9" id="KW-0812">Transmembrane</keyword>
<dbReference type="EMBL" id="DVKI01000064">
    <property type="protein sequence ID" value="HIT17151.1"/>
    <property type="molecule type" value="Genomic_DNA"/>
</dbReference>
<proteinExistence type="inferred from homology"/>
<dbReference type="InterPro" id="IPR006667">
    <property type="entry name" value="SLC41_membr_dom"/>
</dbReference>
<feature type="domain" description="CBS" evidence="10">
    <location>
        <begin position="197"/>
        <end position="253"/>
    </location>
</feature>
<comment type="similarity">
    <text evidence="2 9">Belongs to the SLC41A transporter family.</text>
</comment>
<dbReference type="PANTHER" id="PTHR43773:SF1">
    <property type="entry name" value="MAGNESIUM TRANSPORTER MGTE"/>
    <property type="match status" value="1"/>
</dbReference>
<feature type="domain" description="CBS" evidence="10">
    <location>
        <begin position="133"/>
        <end position="196"/>
    </location>
</feature>
<dbReference type="SUPFAM" id="SSF158791">
    <property type="entry name" value="MgtE N-terminal domain-like"/>
    <property type="match status" value="1"/>
</dbReference>
<evidence type="ECO:0000256" key="2">
    <source>
        <dbReference type="ARBA" id="ARBA00009749"/>
    </source>
</evidence>
<dbReference type="SUPFAM" id="SSF54631">
    <property type="entry name" value="CBS-domain pair"/>
    <property type="match status" value="1"/>
</dbReference>
<evidence type="ECO:0000256" key="9">
    <source>
        <dbReference type="RuleBase" id="RU362011"/>
    </source>
</evidence>
<dbReference type="InterPro" id="IPR036739">
    <property type="entry name" value="SLC41_membr_dom_sf"/>
</dbReference>
<evidence type="ECO:0000256" key="1">
    <source>
        <dbReference type="ARBA" id="ARBA00004141"/>
    </source>
</evidence>
<comment type="subunit">
    <text evidence="9">Homodimer.</text>
</comment>
<dbReference type="InterPro" id="IPR006669">
    <property type="entry name" value="MgtE_transporter"/>
</dbReference>
<sequence length="450" mass="50611">MEKANELLKLIEEKKYQEYKKVVNELPEIDVAQWIEELQEEQMIIAFRALPKDLAADVFSYLSSDSQQLIINGITDKELKNIVEDLYIDDAVDMLDEAPANVVQRVLQNASNETRDLINQFLNYKEDTAGSIMTAEFLDLKKGMTVKEALDRIRRICKDKETSYTCYVLDKNRILEGMITVKTILMAKDEEMIDDLMDTQVIYTTTNEDKENVAKLLSKYDLFALPVVDNENRMVGIVTIDDAVDVIEDEATEDFEKMAAMLPSDRAYLESKVTTLFKNRIVWLIVLMISGIIVGEILGYYEAKIAAIPLLVTFVPMLNDTGGNCGNQSSTMVIRGLTTGDITTKDWLKVWWKEFRVSLLVSIVLASFNFIRIAFFTKAPEGVNVYMIAISVSGALFLTVILAKSVGGLLPILAKKLKLDPAVMAAPLITTLVDAAAIVIYFTFVSHLLF</sequence>
<comment type="subcellular location">
    <subcellularLocation>
        <location evidence="9">Cell membrane</location>
        <topology evidence="9">Multi-pass membrane protein</topology>
    </subcellularLocation>
    <subcellularLocation>
        <location evidence="1">Membrane</location>
        <topology evidence="1">Multi-pass membrane protein</topology>
    </subcellularLocation>
</comment>
<evidence type="ECO:0000313" key="12">
    <source>
        <dbReference type="Proteomes" id="UP000886893"/>
    </source>
</evidence>
<feature type="transmembrane region" description="Helical" evidence="9">
    <location>
        <begin position="383"/>
        <end position="403"/>
    </location>
</feature>
<evidence type="ECO:0000313" key="11">
    <source>
        <dbReference type="EMBL" id="HIT17151.1"/>
    </source>
</evidence>
<keyword evidence="3 9" id="KW-0813">Transport</keyword>
<name>A0A9D1G8P3_9FIRM</name>
<keyword evidence="5 9" id="KW-0460">Magnesium</keyword>
<keyword evidence="6 9" id="KW-1133">Transmembrane helix</keyword>
<dbReference type="Proteomes" id="UP000886893">
    <property type="component" value="Unassembled WGS sequence"/>
</dbReference>
<keyword evidence="8" id="KW-0129">CBS domain</keyword>
<dbReference type="InterPro" id="IPR006668">
    <property type="entry name" value="Mg_transptr_MgtE_intracell_dom"/>
</dbReference>
<protein>
    <recommendedName>
        <fullName evidence="9">Magnesium transporter MgtE</fullName>
    </recommendedName>
</protein>
<evidence type="ECO:0000259" key="10">
    <source>
        <dbReference type="PROSITE" id="PS51371"/>
    </source>
</evidence>
<dbReference type="Pfam" id="PF01769">
    <property type="entry name" value="MgtE"/>
    <property type="match status" value="1"/>
</dbReference>
<dbReference type="SMART" id="SM00116">
    <property type="entry name" value="CBS"/>
    <property type="match status" value="1"/>
</dbReference>
<evidence type="ECO:0000256" key="5">
    <source>
        <dbReference type="ARBA" id="ARBA00022842"/>
    </source>
</evidence>
<dbReference type="GO" id="GO:0046872">
    <property type="term" value="F:metal ion binding"/>
    <property type="evidence" value="ECO:0007669"/>
    <property type="project" value="UniProtKB-KW"/>
</dbReference>
<keyword evidence="9" id="KW-0479">Metal-binding</keyword>